<dbReference type="InterPro" id="IPR013783">
    <property type="entry name" value="Ig-like_fold"/>
</dbReference>
<dbReference type="Proteomes" id="UP000316921">
    <property type="component" value="Chromosome"/>
</dbReference>
<reference evidence="2 3" key="1">
    <citation type="submission" date="2019-02" db="EMBL/GenBank/DDBJ databases">
        <title>Deep-cultivation of Planctomycetes and their phenomic and genomic characterization uncovers novel biology.</title>
        <authorList>
            <person name="Wiegand S."/>
            <person name="Jogler M."/>
            <person name="Boedeker C."/>
            <person name="Pinto D."/>
            <person name="Vollmers J."/>
            <person name="Rivas-Marin E."/>
            <person name="Kohn T."/>
            <person name="Peeters S.H."/>
            <person name="Heuer A."/>
            <person name="Rast P."/>
            <person name="Oberbeckmann S."/>
            <person name="Bunk B."/>
            <person name="Jeske O."/>
            <person name="Meyerdierks A."/>
            <person name="Storesund J.E."/>
            <person name="Kallscheuer N."/>
            <person name="Luecker S."/>
            <person name="Lage O.M."/>
            <person name="Pohl T."/>
            <person name="Merkel B.J."/>
            <person name="Hornburger P."/>
            <person name="Mueller R.-W."/>
            <person name="Bruemmer F."/>
            <person name="Labrenz M."/>
            <person name="Spormann A.M."/>
            <person name="Op den Camp H."/>
            <person name="Overmann J."/>
            <person name="Amann R."/>
            <person name="Jetten M.S.M."/>
            <person name="Mascher T."/>
            <person name="Medema M.H."/>
            <person name="Devos D.P."/>
            <person name="Kaster A.-K."/>
            <person name="Ovreas L."/>
            <person name="Rohde M."/>
            <person name="Galperin M.Y."/>
            <person name="Jogler C."/>
        </authorList>
    </citation>
    <scope>NUCLEOTIDE SEQUENCE [LARGE SCALE GENOMIC DNA]</scope>
    <source>
        <strain evidence="2 3">Pla133</strain>
    </source>
</reference>
<proteinExistence type="predicted"/>
<dbReference type="RefSeq" id="WP_145069948.1">
    <property type="nucleotide sequence ID" value="NZ_CP036287.1"/>
</dbReference>
<evidence type="ECO:0008006" key="4">
    <source>
        <dbReference type="Google" id="ProtNLM"/>
    </source>
</evidence>
<keyword evidence="1" id="KW-0732">Signal</keyword>
<dbReference type="KEGG" id="pbap:Pla133_48760"/>
<evidence type="ECO:0000256" key="1">
    <source>
        <dbReference type="SAM" id="SignalP"/>
    </source>
</evidence>
<name>A0A518BS03_9BACT</name>
<evidence type="ECO:0000313" key="3">
    <source>
        <dbReference type="Proteomes" id="UP000316921"/>
    </source>
</evidence>
<dbReference type="EMBL" id="CP036287">
    <property type="protein sequence ID" value="QDU69754.1"/>
    <property type="molecule type" value="Genomic_DNA"/>
</dbReference>
<organism evidence="2 3">
    <name type="scientific">Engelhardtia mirabilis</name>
    <dbReference type="NCBI Taxonomy" id="2528011"/>
    <lineage>
        <taxon>Bacteria</taxon>
        <taxon>Pseudomonadati</taxon>
        <taxon>Planctomycetota</taxon>
        <taxon>Planctomycetia</taxon>
        <taxon>Planctomycetia incertae sedis</taxon>
        <taxon>Engelhardtia</taxon>
    </lineage>
</organism>
<keyword evidence="3" id="KW-1185">Reference proteome</keyword>
<dbReference type="Gene3D" id="2.60.40.10">
    <property type="entry name" value="Immunoglobulins"/>
    <property type="match status" value="1"/>
</dbReference>
<feature type="signal peptide" evidence="1">
    <location>
        <begin position="1"/>
        <end position="19"/>
    </location>
</feature>
<evidence type="ECO:0000313" key="2">
    <source>
        <dbReference type="EMBL" id="QDU69754.1"/>
    </source>
</evidence>
<gene>
    <name evidence="2" type="ORF">Pla133_48760</name>
</gene>
<sequence precursor="true">MRTLLSPLSVLLAAAPALAQSGASGSENHIAPARELLGAAGSSQSAAYRAEAALASFSGGEVASSSNYAFLGSTAWVDSSFAPPGPAVFGVLSGGGTKDGGQLETVVGSGFLGAGPLTASMDGLPASSLTVLSDTRLTLVTPTGVDALGNPRAIVDVTVSNGVDSSTAEGAYRYEPALVAPAALTLGNPYQIAFYGAPGSLIGLYIGLPLAGFALPLAGIDGAFDLVALFFSPTPTVFLGAGPQVWTFPLPNDPNLAGKAFQWQGFEIDSFAPLGGSFTNRLVTPLGN</sequence>
<protein>
    <recommendedName>
        <fullName evidence="4">IPT/TIG domain protein</fullName>
    </recommendedName>
</protein>
<dbReference type="AlphaFoldDB" id="A0A518BS03"/>
<accession>A0A518BS03</accession>
<feature type="chain" id="PRO_5021952272" description="IPT/TIG domain protein" evidence="1">
    <location>
        <begin position="20"/>
        <end position="288"/>
    </location>
</feature>